<keyword evidence="2" id="KW-0238">DNA-binding</keyword>
<dbReference type="AlphaFoldDB" id="A0AAE4CN64"/>
<evidence type="ECO:0000259" key="1">
    <source>
        <dbReference type="PROSITE" id="PS50943"/>
    </source>
</evidence>
<organism evidence="2 3">
    <name type="scientific">Haloactinomyces albus</name>
    <dbReference type="NCBI Taxonomy" id="1352928"/>
    <lineage>
        <taxon>Bacteria</taxon>
        <taxon>Bacillati</taxon>
        <taxon>Actinomycetota</taxon>
        <taxon>Actinomycetes</taxon>
        <taxon>Actinopolysporales</taxon>
        <taxon>Actinopolysporaceae</taxon>
        <taxon>Haloactinomyces</taxon>
    </lineage>
</organism>
<name>A0AAE4CN64_9ACTN</name>
<evidence type="ECO:0000313" key="2">
    <source>
        <dbReference type="EMBL" id="MDR7303579.1"/>
    </source>
</evidence>
<dbReference type="Pfam" id="PF13560">
    <property type="entry name" value="HTH_31"/>
    <property type="match status" value="1"/>
</dbReference>
<protein>
    <submittedName>
        <fullName evidence="2">DNA-binding XRE family transcriptional regulator</fullName>
    </submittedName>
</protein>
<comment type="caution">
    <text evidence="2">The sequence shown here is derived from an EMBL/GenBank/DDBJ whole genome shotgun (WGS) entry which is preliminary data.</text>
</comment>
<feature type="domain" description="HTH cro/C1-type" evidence="1">
    <location>
        <begin position="22"/>
        <end position="58"/>
    </location>
</feature>
<accession>A0AAE4CN64</accession>
<dbReference type="CDD" id="cd00093">
    <property type="entry name" value="HTH_XRE"/>
    <property type="match status" value="1"/>
</dbReference>
<dbReference type="SMART" id="SM00530">
    <property type="entry name" value="HTH_XRE"/>
    <property type="match status" value="1"/>
</dbReference>
<reference evidence="2" key="1">
    <citation type="submission" date="2023-07" db="EMBL/GenBank/DDBJ databases">
        <title>Sequencing the genomes of 1000 actinobacteria strains.</title>
        <authorList>
            <person name="Klenk H.-P."/>
        </authorList>
    </citation>
    <scope>NUCLEOTIDE SEQUENCE</scope>
    <source>
        <strain evidence="2">DSM 45977</strain>
    </source>
</reference>
<dbReference type="SUPFAM" id="SSF47413">
    <property type="entry name" value="lambda repressor-like DNA-binding domains"/>
    <property type="match status" value="1"/>
</dbReference>
<dbReference type="InterPro" id="IPR001387">
    <property type="entry name" value="Cro/C1-type_HTH"/>
</dbReference>
<keyword evidence="3" id="KW-1185">Reference proteome</keyword>
<dbReference type="PROSITE" id="PS50943">
    <property type="entry name" value="HTH_CROC1"/>
    <property type="match status" value="1"/>
</dbReference>
<dbReference type="Proteomes" id="UP001180845">
    <property type="component" value="Unassembled WGS sequence"/>
</dbReference>
<dbReference type="InterPro" id="IPR010982">
    <property type="entry name" value="Lambda_DNA-bd_dom_sf"/>
</dbReference>
<sequence length="371" mass="40786">MIDMVREPETIAETRRTLGAQLAAFRQAADLTQGQLAKAAFCDRTTVTHIEKGRARADERFWRACDEAVGAGGALLAAFHDLVASKHAYEQREQQTRLAVARARAERLTTNGHPAPSTSATDDVGLVGPPAPPVRLDSVYVETLHSRIRELIDLDTRVGGDHSSGLALQLLILQNMSMHAGHLGRPVEALRIARMMLETNKLSPRLETLFRTREARALALAGDETAAERMFRRARLLYLDGVCGDDLAWAWWINEQELAWHEAMIRVDSADWGSAVDAFQASIEVTLDHEVRRRYHHLAALLDVQVRVAAWRGADRTVQRVLPYVDEIGSTRTVTTLLGVIDRLGTTRATPSVGEAAGQLGGILTSAGYGH</sequence>
<dbReference type="GO" id="GO:0003677">
    <property type="term" value="F:DNA binding"/>
    <property type="evidence" value="ECO:0007669"/>
    <property type="project" value="UniProtKB-KW"/>
</dbReference>
<proteinExistence type="predicted"/>
<evidence type="ECO:0000313" key="3">
    <source>
        <dbReference type="Proteomes" id="UP001180845"/>
    </source>
</evidence>
<gene>
    <name evidence="2" type="ORF">JOF55_003760</name>
</gene>
<dbReference type="Gene3D" id="1.10.260.40">
    <property type="entry name" value="lambda repressor-like DNA-binding domains"/>
    <property type="match status" value="1"/>
</dbReference>
<dbReference type="EMBL" id="JAVDXW010000001">
    <property type="protein sequence ID" value="MDR7303579.1"/>
    <property type="molecule type" value="Genomic_DNA"/>
</dbReference>